<reference evidence="9 10" key="1">
    <citation type="submission" date="2017-06" db="EMBL/GenBank/DDBJ databases">
        <title>Biodegradation of gentamicin by bacterial consortia AMQD4 in synthetic medium and raw gentamicin sewage.</title>
        <authorList>
            <person name="Chang H."/>
            <person name="Feng Y."/>
            <person name="Li Z."/>
            <person name="Xue J."/>
            <person name="Cheng D."/>
        </authorList>
    </citation>
    <scope>NUCLEOTIDE SEQUENCE [LARGE SCALE GENOMIC DNA]</scope>
    <source>
        <strain evidence="9 10">BZC3</strain>
    </source>
</reference>
<feature type="transmembrane region" description="Helical" evidence="8">
    <location>
        <begin position="225"/>
        <end position="244"/>
    </location>
</feature>
<keyword evidence="5" id="KW-1035">Host cytoplasm</keyword>
<dbReference type="InterPro" id="IPR034690">
    <property type="entry name" value="Endolysin_T4_type"/>
</dbReference>
<feature type="transmembrane region" description="Helical" evidence="8">
    <location>
        <begin position="256"/>
        <end position="280"/>
    </location>
</feature>
<dbReference type="HAMAP" id="MF_04110">
    <property type="entry name" value="ENDOLYSIN_T4"/>
    <property type="match status" value="1"/>
</dbReference>
<evidence type="ECO:0000256" key="1">
    <source>
        <dbReference type="ARBA" id="ARBA00000632"/>
    </source>
</evidence>
<keyword evidence="4 7" id="KW-0378">Hydrolase</keyword>
<keyword evidence="8" id="KW-1133">Transmembrane helix</keyword>
<dbReference type="PANTHER" id="PTHR38107">
    <property type="match status" value="1"/>
</dbReference>
<evidence type="ECO:0000313" key="9">
    <source>
        <dbReference type="EMBL" id="ASD27815.1"/>
    </source>
</evidence>
<keyword evidence="2 7" id="KW-0929">Antimicrobial</keyword>
<dbReference type="Pfam" id="PF00959">
    <property type="entry name" value="Phage_lysozyme"/>
    <property type="match status" value="1"/>
</dbReference>
<evidence type="ECO:0000313" key="10">
    <source>
        <dbReference type="Proteomes" id="UP000197024"/>
    </source>
</evidence>
<dbReference type="GO" id="GO:0042742">
    <property type="term" value="P:defense response to bacterium"/>
    <property type="evidence" value="ECO:0007669"/>
    <property type="project" value="UniProtKB-KW"/>
</dbReference>
<evidence type="ECO:0000256" key="7">
    <source>
        <dbReference type="RuleBase" id="RU003788"/>
    </source>
</evidence>
<accession>A0A1Z3M0E6</accession>
<keyword evidence="8" id="KW-0472">Membrane</keyword>
<dbReference type="InterPro" id="IPR002196">
    <property type="entry name" value="Glyco_hydro_24"/>
</dbReference>
<dbReference type="InterPro" id="IPR033907">
    <property type="entry name" value="Endolysin_autolysin"/>
</dbReference>
<keyword evidence="8" id="KW-0812">Transmembrane</keyword>
<dbReference type="GO" id="GO:0003796">
    <property type="term" value="F:lysozyme activity"/>
    <property type="evidence" value="ECO:0007669"/>
    <property type="project" value="UniProtKB-EC"/>
</dbReference>
<dbReference type="GO" id="GO:0009253">
    <property type="term" value="P:peptidoglycan catabolic process"/>
    <property type="evidence" value="ECO:0007669"/>
    <property type="project" value="InterPro"/>
</dbReference>
<dbReference type="SUPFAM" id="SSF53955">
    <property type="entry name" value="Lysozyme-like"/>
    <property type="match status" value="1"/>
</dbReference>
<comment type="catalytic activity">
    <reaction evidence="1 7">
        <text>Hydrolysis of (1-&gt;4)-beta-linkages between N-acetylmuramic acid and N-acetyl-D-glucosamine residues in a peptidoglycan and between N-acetyl-D-glucosamine residues in chitodextrins.</text>
        <dbReference type="EC" id="3.2.1.17"/>
    </reaction>
</comment>
<evidence type="ECO:0000256" key="2">
    <source>
        <dbReference type="ARBA" id="ARBA00022529"/>
    </source>
</evidence>
<dbReference type="InterPro" id="IPR023347">
    <property type="entry name" value="Lysozyme_dom_sf"/>
</dbReference>
<evidence type="ECO:0000256" key="8">
    <source>
        <dbReference type="SAM" id="Phobius"/>
    </source>
</evidence>
<protein>
    <recommendedName>
        <fullName evidence="7">Lysozyme</fullName>
        <ecNumber evidence="7">3.2.1.17</ecNumber>
    </recommendedName>
</protein>
<evidence type="ECO:0000256" key="6">
    <source>
        <dbReference type="ARBA" id="ARBA00023295"/>
    </source>
</evidence>
<gene>
    <name evidence="9" type="ORF">CD943_13510</name>
</gene>
<name>A0A1Z3M0E6_BREDI</name>
<dbReference type="CDD" id="cd00737">
    <property type="entry name" value="lyz_endolysin_autolysin"/>
    <property type="match status" value="1"/>
</dbReference>
<keyword evidence="6 7" id="KW-0326">Glycosidase</keyword>
<dbReference type="GO" id="GO:0031640">
    <property type="term" value="P:killing of cells of another organism"/>
    <property type="evidence" value="ECO:0007669"/>
    <property type="project" value="UniProtKB-KW"/>
</dbReference>
<keyword evidence="3 7" id="KW-0081">Bacteriolytic enzyme</keyword>
<dbReference type="Gene3D" id="1.10.530.40">
    <property type="match status" value="1"/>
</dbReference>
<dbReference type="InterPro" id="IPR023346">
    <property type="entry name" value="Lysozyme-like_dom_sf"/>
</dbReference>
<proteinExistence type="inferred from homology"/>
<dbReference type="Proteomes" id="UP000197024">
    <property type="component" value="Chromosome"/>
</dbReference>
<dbReference type="PANTHER" id="PTHR38107:SF3">
    <property type="entry name" value="LYSOZYME RRRD-RELATED"/>
    <property type="match status" value="1"/>
</dbReference>
<comment type="similarity">
    <text evidence="7">Belongs to the glycosyl hydrolase 24 family.</text>
</comment>
<evidence type="ECO:0000256" key="3">
    <source>
        <dbReference type="ARBA" id="ARBA00022638"/>
    </source>
</evidence>
<dbReference type="EC" id="3.2.1.17" evidence="7"/>
<evidence type="ECO:0000256" key="4">
    <source>
        <dbReference type="ARBA" id="ARBA00022801"/>
    </source>
</evidence>
<dbReference type="AlphaFoldDB" id="A0A1Z3M0E6"/>
<evidence type="ECO:0000256" key="5">
    <source>
        <dbReference type="ARBA" id="ARBA00023200"/>
    </source>
</evidence>
<dbReference type="EMBL" id="CP021995">
    <property type="protein sequence ID" value="ASD27815.1"/>
    <property type="molecule type" value="Genomic_DNA"/>
</dbReference>
<dbReference type="GO" id="GO:0016998">
    <property type="term" value="P:cell wall macromolecule catabolic process"/>
    <property type="evidence" value="ECO:0007669"/>
    <property type="project" value="InterPro"/>
</dbReference>
<dbReference type="STRING" id="293.GCA_000988015_02980"/>
<reference evidence="9 10" key="2">
    <citation type="submission" date="2017-06" db="EMBL/GenBank/DDBJ databases">
        <authorList>
            <person name="Kim H.J."/>
            <person name="Triplett B.A."/>
        </authorList>
    </citation>
    <scope>NUCLEOTIDE SEQUENCE [LARGE SCALE GENOMIC DNA]</scope>
    <source>
        <strain evidence="9 10">BZC3</strain>
    </source>
</reference>
<dbReference type="InterPro" id="IPR051018">
    <property type="entry name" value="Bacteriophage_GH24"/>
</dbReference>
<organism evidence="9 10">
    <name type="scientific">Brevundimonas diminuta</name>
    <name type="common">Pseudomonas diminuta</name>
    <dbReference type="NCBI Taxonomy" id="293"/>
    <lineage>
        <taxon>Bacteria</taxon>
        <taxon>Pseudomonadati</taxon>
        <taxon>Pseudomonadota</taxon>
        <taxon>Alphaproteobacteria</taxon>
        <taxon>Caulobacterales</taxon>
        <taxon>Caulobacteraceae</taxon>
        <taxon>Brevundimonas</taxon>
    </lineage>
</organism>
<sequence>MSERGLLRPGQGENARFELGQSVSAAAPQRRKVSREGLLLIKSFEGFRPRTVLRRDGTPVIGYGHARSARPGAVINEAEAELLLQYDLMPIVALLNERVRLPLNQHQFDALASFIFSIGLERFQGSDVQAKLDANAPSEAAVALSAWPERASPPVDALYRRRSAERALFDTAPDQPAPLDALLTAPVRGPGSAEPPADAAPPTAPVLRHEALAAAPDAALGDKGAVLFIGGVGALAFMAGIAAFQRAWRAPTASNATVLIGAGLAVAGLVFIGMAAWSALRAKAPATDVAKQKQSR</sequence>